<evidence type="ECO:0000256" key="3">
    <source>
        <dbReference type="ARBA" id="ARBA00022452"/>
    </source>
</evidence>
<keyword evidence="9" id="KW-0998">Cell outer membrane</keyword>
<dbReference type="InterPro" id="IPR036942">
    <property type="entry name" value="Beta-barrel_TonB_sf"/>
</dbReference>
<keyword evidence="2" id="KW-0813">Transport</keyword>
<dbReference type="SUPFAM" id="SSF56935">
    <property type="entry name" value="Porins"/>
    <property type="match status" value="1"/>
</dbReference>
<evidence type="ECO:0000256" key="6">
    <source>
        <dbReference type="ARBA" id="ARBA00023077"/>
    </source>
</evidence>
<keyword evidence="3" id="KW-1134">Transmembrane beta strand</keyword>
<evidence type="ECO:0000256" key="5">
    <source>
        <dbReference type="ARBA" id="ARBA00022729"/>
    </source>
</evidence>
<keyword evidence="5" id="KW-0732">Signal</keyword>
<gene>
    <name evidence="13" type="ORF">E0F88_19575</name>
</gene>
<comment type="similarity">
    <text evidence="10">Belongs to the TonB-dependent receptor family.</text>
</comment>
<dbReference type="GO" id="GO:0009279">
    <property type="term" value="C:cell outer membrane"/>
    <property type="evidence" value="ECO:0007669"/>
    <property type="project" value="UniProtKB-SubCell"/>
</dbReference>
<evidence type="ECO:0000313" key="13">
    <source>
        <dbReference type="EMBL" id="TDE13406.1"/>
    </source>
</evidence>
<keyword evidence="8 13" id="KW-0675">Receptor</keyword>
<dbReference type="InterPro" id="IPR012910">
    <property type="entry name" value="Plug_dom"/>
</dbReference>
<keyword evidence="4" id="KW-0812">Transmembrane</keyword>
<feature type="domain" description="TonB-dependent receptor plug" evidence="12">
    <location>
        <begin position="138"/>
        <end position="215"/>
    </location>
</feature>
<dbReference type="InterPro" id="IPR039426">
    <property type="entry name" value="TonB-dep_rcpt-like"/>
</dbReference>
<dbReference type="Pfam" id="PF00593">
    <property type="entry name" value="TonB_dep_Rec_b-barrel"/>
    <property type="match status" value="1"/>
</dbReference>
<dbReference type="Gene3D" id="2.60.40.1120">
    <property type="entry name" value="Carboxypeptidase-like, regulatory domain"/>
    <property type="match status" value="1"/>
</dbReference>
<keyword evidence="7 10" id="KW-0472">Membrane</keyword>
<dbReference type="AlphaFoldDB" id="A0A4R5DHA4"/>
<evidence type="ECO:0000256" key="9">
    <source>
        <dbReference type="ARBA" id="ARBA00023237"/>
    </source>
</evidence>
<protein>
    <submittedName>
        <fullName evidence="13">TonB-dependent receptor</fullName>
    </submittedName>
</protein>
<comment type="caution">
    <text evidence="13">The sequence shown here is derived from an EMBL/GenBank/DDBJ whole genome shotgun (WGS) entry which is preliminary data.</text>
</comment>
<dbReference type="InterPro" id="IPR008969">
    <property type="entry name" value="CarboxyPept-like_regulatory"/>
</dbReference>
<evidence type="ECO:0000259" key="12">
    <source>
        <dbReference type="Pfam" id="PF07715"/>
    </source>
</evidence>
<feature type="domain" description="TonB-dependent receptor-like beta-barrel" evidence="11">
    <location>
        <begin position="279"/>
        <end position="718"/>
    </location>
</feature>
<dbReference type="Pfam" id="PF07715">
    <property type="entry name" value="Plug"/>
    <property type="match status" value="1"/>
</dbReference>
<accession>A0A4R5DHA4</accession>
<dbReference type="PANTHER" id="PTHR30069:SF29">
    <property type="entry name" value="HEMOGLOBIN AND HEMOGLOBIN-HAPTOGLOBIN-BINDING PROTEIN 1-RELATED"/>
    <property type="match status" value="1"/>
</dbReference>
<evidence type="ECO:0000256" key="2">
    <source>
        <dbReference type="ARBA" id="ARBA00022448"/>
    </source>
</evidence>
<sequence>MYFFCLLVFPLSDLMSQSVVLSGYVSDAKTGEALIGSAVQIASQGIGTTTNNFGFYSLSCRPSDSLVVVVSYVGYNNLLVSLKRPKSQRLDFSMEENSTELTEVTIRENQKDNISGTQMSAISIPMRLVKTLPVLFGERDILKTVQTLPGVQGGQEGTTGFYVRGGNSDQNLVLLDDAPVYNPNHLFGLFSTFNTNSLNQVKLIKGGFPAQYGGRLSSILDVTMREGNKKKFSGQAGIGLISSNLTLEGPLSKGKGSFIVSGRRTYLDLLLKPFLPKKNQTNYVFYDLNAKINYSFGHKDKLFISAFTGNDDAQYTGVNSLNYGITFGNSTATVRWNHLFNQKLFVNTSVLINKYQLSLSTLQSGYNSQIYTGIRDYSFKSDWEYYLSPKHTMHWGATLIRHAFSPLSASSKIPKSGKIPAFPLDSIHRQNASEAALYVNDDWNISKRIALSVGLRMPSFFRSTTTYVRLEPRVSARYSISEHSSFKASFTVMNQFLHLVPNSTASLPTDIWIASGAAIAPQTSRQFAIGWFKNSNDNMYEFSIEGYIKKMENQVLFKEGTQLSTSSDIEQNLVFGKGNSTGLEFYARKNTGRLTGWVSYTLSKTTQQFDKLNKGIAFPFSYDRRHNLAVVGSYELSPKWTVAGNFTFYTGRPYTLPVGKVQVDEGSSLYNSIYSDYTTRNNYRMRVYHRLDVSLTYKKQKNWFKRKIDTEWVFSAYNIYSRLNPYFVYTTTDDFTRQPVAREVSLLPIIPSVSYQITF</sequence>
<keyword evidence="14" id="KW-1185">Reference proteome</keyword>
<evidence type="ECO:0000256" key="1">
    <source>
        <dbReference type="ARBA" id="ARBA00004571"/>
    </source>
</evidence>
<dbReference type="PANTHER" id="PTHR30069">
    <property type="entry name" value="TONB-DEPENDENT OUTER MEMBRANE RECEPTOR"/>
    <property type="match status" value="1"/>
</dbReference>
<evidence type="ECO:0000259" key="11">
    <source>
        <dbReference type="Pfam" id="PF00593"/>
    </source>
</evidence>
<evidence type="ECO:0000313" key="14">
    <source>
        <dbReference type="Proteomes" id="UP000294850"/>
    </source>
</evidence>
<comment type="subcellular location">
    <subcellularLocation>
        <location evidence="1">Cell outer membrane</location>
        <topology evidence="1">Multi-pass membrane protein</topology>
    </subcellularLocation>
</comment>
<dbReference type="GO" id="GO:0044718">
    <property type="term" value="P:siderophore transmembrane transport"/>
    <property type="evidence" value="ECO:0007669"/>
    <property type="project" value="TreeGrafter"/>
</dbReference>
<organism evidence="13 14">
    <name type="scientific">Dyadobacter psychrotolerans</name>
    <dbReference type="NCBI Taxonomy" id="2541721"/>
    <lineage>
        <taxon>Bacteria</taxon>
        <taxon>Pseudomonadati</taxon>
        <taxon>Bacteroidota</taxon>
        <taxon>Cytophagia</taxon>
        <taxon>Cytophagales</taxon>
        <taxon>Spirosomataceae</taxon>
        <taxon>Dyadobacter</taxon>
    </lineage>
</organism>
<dbReference type="SUPFAM" id="SSF49464">
    <property type="entry name" value="Carboxypeptidase regulatory domain-like"/>
    <property type="match status" value="1"/>
</dbReference>
<evidence type="ECO:0000256" key="8">
    <source>
        <dbReference type="ARBA" id="ARBA00023170"/>
    </source>
</evidence>
<evidence type="ECO:0000256" key="4">
    <source>
        <dbReference type="ARBA" id="ARBA00022692"/>
    </source>
</evidence>
<name>A0A4R5DHA4_9BACT</name>
<dbReference type="Pfam" id="PF13715">
    <property type="entry name" value="CarbopepD_reg_2"/>
    <property type="match status" value="1"/>
</dbReference>
<dbReference type="InterPro" id="IPR037066">
    <property type="entry name" value="Plug_dom_sf"/>
</dbReference>
<evidence type="ECO:0000256" key="10">
    <source>
        <dbReference type="RuleBase" id="RU003357"/>
    </source>
</evidence>
<dbReference type="GO" id="GO:0015344">
    <property type="term" value="F:siderophore uptake transmembrane transporter activity"/>
    <property type="evidence" value="ECO:0007669"/>
    <property type="project" value="TreeGrafter"/>
</dbReference>
<dbReference type="EMBL" id="SMFL01000007">
    <property type="protein sequence ID" value="TDE13406.1"/>
    <property type="molecule type" value="Genomic_DNA"/>
</dbReference>
<keyword evidence="6 10" id="KW-0798">TonB box</keyword>
<dbReference type="Gene3D" id="2.170.130.10">
    <property type="entry name" value="TonB-dependent receptor, plug domain"/>
    <property type="match status" value="1"/>
</dbReference>
<dbReference type="Proteomes" id="UP000294850">
    <property type="component" value="Unassembled WGS sequence"/>
</dbReference>
<dbReference type="InterPro" id="IPR000531">
    <property type="entry name" value="Beta-barrel_TonB"/>
</dbReference>
<reference evidence="13 14" key="1">
    <citation type="submission" date="2019-03" db="EMBL/GenBank/DDBJ databases">
        <title>Dyadobacter AR-3-6 sp. nov., isolated from arctic soil.</title>
        <authorList>
            <person name="Chaudhary D.K."/>
        </authorList>
    </citation>
    <scope>NUCLEOTIDE SEQUENCE [LARGE SCALE GENOMIC DNA]</scope>
    <source>
        <strain evidence="13 14">AR-3-6</strain>
    </source>
</reference>
<evidence type="ECO:0000256" key="7">
    <source>
        <dbReference type="ARBA" id="ARBA00023136"/>
    </source>
</evidence>
<dbReference type="Gene3D" id="2.40.170.20">
    <property type="entry name" value="TonB-dependent receptor, beta-barrel domain"/>
    <property type="match status" value="1"/>
</dbReference>
<proteinExistence type="inferred from homology"/>
<dbReference type="OrthoDB" id="9758870at2"/>